<gene>
    <name evidence="3" type="ORF">ARMSODRAFT_1061453</name>
</gene>
<feature type="region of interest" description="Disordered" evidence="1">
    <location>
        <begin position="1"/>
        <end position="35"/>
    </location>
</feature>
<keyword evidence="2" id="KW-0472">Membrane</keyword>
<evidence type="ECO:0000313" key="4">
    <source>
        <dbReference type="Proteomes" id="UP000218334"/>
    </source>
</evidence>
<reference evidence="4" key="1">
    <citation type="journal article" date="2017" name="Nat. Ecol. Evol.">
        <title>Genome expansion and lineage-specific genetic innovations in the forest pathogenic fungi Armillaria.</title>
        <authorList>
            <person name="Sipos G."/>
            <person name="Prasanna A.N."/>
            <person name="Walter M.C."/>
            <person name="O'Connor E."/>
            <person name="Balint B."/>
            <person name="Krizsan K."/>
            <person name="Kiss B."/>
            <person name="Hess J."/>
            <person name="Varga T."/>
            <person name="Slot J."/>
            <person name="Riley R."/>
            <person name="Boka B."/>
            <person name="Rigling D."/>
            <person name="Barry K."/>
            <person name="Lee J."/>
            <person name="Mihaltcheva S."/>
            <person name="LaButti K."/>
            <person name="Lipzen A."/>
            <person name="Waldron R."/>
            <person name="Moloney N.M."/>
            <person name="Sperisen C."/>
            <person name="Kredics L."/>
            <person name="Vagvoelgyi C."/>
            <person name="Patrignani A."/>
            <person name="Fitzpatrick D."/>
            <person name="Nagy I."/>
            <person name="Doyle S."/>
            <person name="Anderson J.B."/>
            <person name="Grigoriev I.V."/>
            <person name="Gueldener U."/>
            <person name="Muensterkoetter M."/>
            <person name="Nagy L.G."/>
        </authorList>
    </citation>
    <scope>NUCLEOTIDE SEQUENCE [LARGE SCALE GENOMIC DNA]</scope>
    <source>
        <strain evidence="4">28-4</strain>
    </source>
</reference>
<evidence type="ECO:0000313" key="3">
    <source>
        <dbReference type="EMBL" id="PBK62475.1"/>
    </source>
</evidence>
<evidence type="ECO:0000256" key="1">
    <source>
        <dbReference type="SAM" id="MobiDB-lite"/>
    </source>
</evidence>
<organism evidence="3 4">
    <name type="scientific">Armillaria solidipes</name>
    <dbReference type="NCBI Taxonomy" id="1076256"/>
    <lineage>
        <taxon>Eukaryota</taxon>
        <taxon>Fungi</taxon>
        <taxon>Dikarya</taxon>
        <taxon>Basidiomycota</taxon>
        <taxon>Agaricomycotina</taxon>
        <taxon>Agaricomycetes</taxon>
        <taxon>Agaricomycetidae</taxon>
        <taxon>Agaricales</taxon>
        <taxon>Marasmiineae</taxon>
        <taxon>Physalacriaceae</taxon>
        <taxon>Armillaria</taxon>
    </lineage>
</organism>
<accession>A0A2H3AUV7</accession>
<dbReference type="Proteomes" id="UP000218334">
    <property type="component" value="Unassembled WGS sequence"/>
</dbReference>
<name>A0A2H3AUV7_9AGAR</name>
<dbReference type="EMBL" id="KZ293466">
    <property type="protein sequence ID" value="PBK62475.1"/>
    <property type="molecule type" value="Genomic_DNA"/>
</dbReference>
<keyword evidence="2" id="KW-0812">Transmembrane</keyword>
<evidence type="ECO:0000256" key="2">
    <source>
        <dbReference type="SAM" id="Phobius"/>
    </source>
</evidence>
<proteinExistence type="predicted"/>
<protein>
    <submittedName>
        <fullName evidence="3">Uncharacterized protein</fullName>
    </submittedName>
</protein>
<keyword evidence="2" id="KW-1133">Transmembrane helix</keyword>
<feature type="transmembrane region" description="Helical" evidence="2">
    <location>
        <begin position="55"/>
        <end position="79"/>
    </location>
</feature>
<dbReference type="AlphaFoldDB" id="A0A2H3AUV7"/>
<keyword evidence="4" id="KW-1185">Reference proteome</keyword>
<sequence>MPKIFKVQLQRPRHSSKDQDTGSQDQDAERDPKKDKSAKDKLAVLLMQALFLENVVSWSMLYSSLILATLLWCTILIIYRIWRVGGASRRIRTYQRVIEMLVESASLYSVVLVVLVVLEACNEVAGDYMEDFASTMRGIMPTILVGHVVAGHARPDDSWSESTTRSSLQFGNYSSSHNDTEMSVGSGWDTSSCIRPDLEEGLEDSTEVLVEGAAPTFSAHNYSARIVGASNSIDYSVV</sequence>